<dbReference type="AlphaFoldDB" id="A0A327Z1B6"/>
<evidence type="ECO:0000313" key="3">
    <source>
        <dbReference type="Proteomes" id="UP000249341"/>
    </source>
</evidence>
<evidence type="ECO:0000313" key="2">
    <source>
        <dbReference type="EMBL" id="RAK28330.1"/>
    </source>
</evidence>
<feature type="transmembrane region" description="Helical" evidence="1">
    <location>
        <begin position="9"/>
        <end position="32"/>
    </location>
</feature>
<protein>
    <submittedName>
        <fullName evidence="2">Uncharacterized protein</fullName>
    </submittedName>
</protein>
<proteinExistence type="predicted"/>
<organism evidence="2 3">
    <name type="scientific">Actinoplanes lutulentus</name>
    <dbReference type="NCBI Taxonomy" id="1287878"/>
    <lineage>
        <taxon>Bacteria</taxon>
        <taxon>Bacillati</taxon>
        <taxon>Actinomycetota</taxon>
        <taxon>Actinomycetes</taxon>
        <taxon>Micromonosporales</taxon>
        <taxon>Micromonosporaceae</taxon>
        <taxon>Actinoplanes</taxon>
    </lineage>
</organism>
<name>A0A327Z1B6_9ACTN</name>
<dbReference type="OrthoDB" id="3392557at2"/>
<dbReference type="Proteomes" id="UP000249341">
    <property type="component" value="Unassembled WGS sequence"/>
</dbReference>
<keyword evidence="3" id="KW-1185">Reference proteome</keyword>
<dbReference type="EMBL" id="QLMJ01000020">
    <property type="protein sequence ID" value="RAK28330.1"/>
    <property type="molecule type" value="Genomic_DNA"/>
</dbReference>
<feature type="transmembrane region" description="Helical" evidence="1">
    <location>
        <begin position="44"/>
        <end position="62"/>
    </location>
</feature>
<comment type="caution">
    <text evidence="2">The sequence shown here is derived from an EMBL/GenBank/DDBJ whole genome shotgun (WGS) entry which is preliminary data.</text>
</comment>
<feature type="transmembrane region" description="Helical" evidence="1">
    <location>
        <begin position="71"/>
        <end position="90"/>
    </location>
</feature>
<evidence type="ECO:0000256" key="1">
    <source>
        <dbReference type="SAM" id="Phobius"/>
    </source>
</evidence>
<accession>A0A327Z1B6</accession>
<dbReference type="RefSeq" id="WP_146616986.1">
    <property type="nucleotide sequence ID" value="NZ_JACHWI010000002.1"/>
</dbReference>
<keyword evidence="1" id="KW-1133">Transmembrane helix</keyword>
<sequence>MRTLTRWRLAIPLTFLSVMPLIATVFGAVAFWNDWSTPRKAITVFLGIMFAMCVGISLSIGFDRRIQNPPWLRIGTVLVFILLGCGVTWVRGKV</sequence>
<gene>
    <name evidence="2" type="ORF">B0I29_12098</name>
</gene>
<keyword evidence="1" id="KW-0812">Transmembrane</keyword>
<keyword evidence="1" id="KW-0472">Membrane</keyword>
<reference evidence="2 3" key="1">
    <citation type="submission" date="2018-06" db="EMBL/GenBank/DDBJ databases">
        <title>Genomic Encyclopedia of Type Strains, Phase III (KMG-III): the genomes of soil and plant-associated and newly described type strains.</title>
        <authorList>
            <person name="Whitman W."/>
        </authorList>
    </citation>
    <scope>NUCLEOTIDE SEQUENCE [LARGE SCALE GENOMIC DNA]</scope>
    <source>
        <strain evidence="2 3">CGMCC 4.7090</strain>
    </source>
</reference>